<dbReference type="EMBL" id="CM010720">
    <property type="protein sequence ID" value="RZC66021.1"/>
    <property type="molecule type" value="Genomic_DNA"/>
</dbReference>
<name>A0A4Y7K1A1_PAPSO</name>
<keyword evidence="1" id="KW-0547">Nucleotide-binding</keyword>
<dbReference type="PANTHER" id="PTHR48103">
    <property type="entry name" value="MIDASIN-RELATED"/>
    <property type="match status" value="1"/>
</dbReference>
<dbReference type="STRING" id="3469.A0A4Y7K1A1"/>
<dbReference type="GO" id="GO:0000055">
    <property type="term" value="P:ribosomal large subunit export from nucleus"/>
    <property type="evidence" value="ECO:0007669"/>
    <property type="project" value="TreeGrafter"/>
</dbReference>
<dbReference type="AlphaFoldDB" id="A0A4Y7K1A1"/>
<keyword evidence="4" id="KW-1185">Reference proteome</keyword>
<feature type="non-terminal residue" evidence="3">
    <location>
        <position position="1"/>
    </location>
</feature>
<dbReference type="GO" id="GO:0030687">
    <property type="term" value="C:preribosome, large subunit precursor"/>
    <property type="evidence" value="ECO:0007669"/>
    <property type="project" value="TreeGrafter"/>
</dbReference>
<dbReference type="GO" id="GO:0005634">
    <property type="term" value="C:nucleus"/>
    <property type="evidence" value="ECO:0007669"/>
    <property type="project" value="TreeGrafter"/>
</dbReference>
<dbReference type="Gramene" id="RZC66021">
    <property type="protein sequence ID" value="RZC66021"/>
    <property type="gene ID" value="C5167_009715"/>
</dbReference>
<dbReference type="GO" id="GO:0005524">
    <property type="term" value="F:ATP binding"/>
    <property type="evidence" value="ECO:0007669"/>
    <property type="project" value="UniProtKB-KW"/>
</dbReference>
<accession>A0A4Y7K1A1</accession>
<evidence type="ECO:0000313" key="3">
    <source>
        <dbReference type="EMBL" id="RZC66021.1"/>
    </source>
</evidence>
<evidence type="ECO:0000256" key="1">
    <source>
        <dbReference type="ARBA" id="ARBA00022741"/>
    </source>
</evidence>
<proteinExistence type="predicted"/>
<evidence type="ECO:0000256" key="2">
    <source>
        <dbReference type="ARBA" id="ARBA00022840"/>
    </source>
</evidence>
<dbReference type="GO" id="GO:0000027">
    <property type="term" value="P:ribosomal large subunit assembly"/>
    <property type="evidence" value="ECO:0007669"/>
    <property type="project" value="TreeGrafter"/>
</dbReference>
<keyword evidence="2" id="KW-0067">ATP-binding</keyword>
<sequence length="449" mass="51839">RSFHRFLRLLEKTGLDKYALNEDIISIINQPNRRLSLEASPDDVAANECYGGSLLLMQLMQRIRSESGDDFKREQAGLLESFLDHLIKIQQEQRFVAYSFSEHLEQLRKSDAVDDDGERHKCPYIFSEHTMDSYMWQQKHIFDSLYIMSHESAWLLKKFKNSDKILDIILVFMSKFKKTKESLDQYLLDECCRLNEHQIQLVMKNNEILDDFGGCIKNLQEQVVERKSVAEMLLGCFVDVVNMYYNRAERGYLPGDTYSFLQCSFSEAAKKTLEILNEAVEKLISVRHSDLTAGGSPLGCIALWIILFESSLINLRMDHICKNYSETVKLGVKQLDTATNNQLDQIRLSINKLLIVGESVLVEFIDMHKTVAEVSYMLGDSFTTSGAHPGTSSKHVDHLMDFSLDDFPWDKHTVPDYFKIDVDDHRTWKWIQANPDYLEWDAGGLRGDI</sequence>
<dbReference type="Proteomes" id="UP000316621">
    <property type="component" value="Chromosome 6"/>
</dbReference>
<reference evidence="3 4" key="1">
    <citation type="journal article" date="2018" name="Science">
        <title>The opium poppy genome and morphinan production.</title>
        <authorList>
            <person name="Guo L."/>
            <person name="Winzer T."/>
            <person name="Yang X."/>
            <person name="Li Y."/>
            <person name="Ning Z."/>
            <person name="He Z."/>
            <person name="Teodor R."/>
            <person name="Lu Y."/>
            <person name="Bowser T.A."/>
            <person name="Graham I.A."/>
            <person name="Ye K."/>
        </authorList>
    </citation>
    <scope>NUCLEOTIDE SEQUENCE [LARGE SCALE GENOMIC DNA]</scope>
    <source>
        <strain evidence="4">cv. HN1</strain>
        <tissue evidence="3">Leaves</tissue>
    </source>
</reference>
<protein>
    <submittedName>
        <fullName evidence="3">Uncharacterized protein</fullName>
    </submittedName>
</protein>
<evidence type="ECO:0000313" key="4">
    <source>
        <dbReference type="Proteomes" id="UP000316621"/>
    </source>
</evidence>
<dbReference type="PANTHER" id="PTHR48103:SF2">
    <property type="entry name" value="MIDASIN"/>
    <property type="match status" value="1"/>
</dbReference>
<organism evidence="3 4">
    <name type="scientific">Papaver somniferum</name>
    <name type="common">Opium poppy</name>
    <dbReference type="NCBI Taxonomy" id="3469"/>
    <lineage>
        <taxon>Eukaryota</taxon>
        <taxon>Viridiplantae</taxon>
        <taxon>Streptophyta</taxon>
        <taxon>Embryophyta</taxon>
        <taxon>Tracheophyta</taxon>
        <taxon>Spermatophyta</taxon>
        <taxon>Magnoliopsida</taxon>
        <taxon>Ranunculales</taxon>
        <taxon>Papaveraceae</taxon>
        <taxon>Papaveroideae</taxon>
        <taxon>Papaver</taxon>
    </lineage>
</organism>
<gene>
    <name evidence="3" type="ORF">C5167_009715</name>
</gene>